<dbReference type="EMBL" id="CP036498">
    <property type="protein sequence ID" value="QUS39562.1"/>
    <property type="molecule type" value="Genomic_DNA"/>
</dbReference>
<proteinExistence type="predicted"/>
<name>A0ABX8A8I8_9BRAD</name>
<organism evidence="1 2">
    <name type="scientific">Tardiphaga alba</name>
    <dbReference type="NCBI Taxonomy" id="340268"/>
    <lineage>
        <taxon>Bacteria</taxon>
        <taxon>Pseudomonadati</taxon>
        <taxon>Pseudomonadota</taxon>
        <taxon>Alphaproteobacteria</taxon>
        <taxon>Hyphomicrobiales</taxon>
        <taxon>Nitrobacteraceae</taxon>
        <taxon>Tardiphaga</taxon>
    </lineage>
</organism>
<protein>
    <submittedName>
        <fullName evidence="1">Uncharacterized protein</fullName>
    </submittedName>
</protein>
<reference evidence="1 2" key="1">
    <citation type="submission" date="2019-02" db="EMBL/GenBank/DDBJ databases">
        <title>Emended description of the genus Rhodopseudomonas and description of Rhodopseudomonas albus sp. nov., a non-phototrophic, heavy-metal-tolerant bacterium isolated from garden soil.</title>
        <authorList>
            <person name="Bao Z."/>
            <person name="Cao W.W."/>
            <person name="Sato Y."/>
            <person name="Nishizawa T."/>
            <person name="Zhao J."/>
            <person name="Guo Y."/>
            <person name="Ohta H."/>
        </authorList>
    </citation>
    <scope>NUCLEOTIDE SEQUENCE [LARGE SCALE GENOMIC DNA]</scope>
    <source>
        <strain evidence="1 2">SK50-23</strain>
    </source>
</reference>
<sequence length="185" mass="20377">MAPPITMRMAQALRERKPLALLAEIEHPDGTARFWSGIGPLQWNGYRWTGAGVLGSITPIKQTSALQIQELQFNLSGVDPDVASRLNDDVRNLGARAWLACLGKGNTVEKDPYQIVDAVLDYQSLSAAEDGTVTISITARTGFYTLERALDDAWTTEEQKLTYPTDSGLDMIPALQNQDIQWTPT</sequence>
<evidence type="ECO:0000313" key="2">
    <source>
        <dbReference type="Proteomes" id="UP000682843"/>
    </source>
</evidence>
<evidence type="ECO:0000313" key="1">
    <source>
        <dbReference type="EMBL" id="QUS39562.1"/>
    </source>
</evidence>
<accession>A0ABX8A8I8</accession>
<dbReference type="Proteomes" id="UP000682843">
    <property type="component" value="Chromosome"/>
</dbReference>
<gene>
    <name evidence="1" type="ORF">RPMA_12480</name>
</gene>
<dbReference type="RefSeq" id="WP_211913107.1">
    <property type="nucleotide sequence ID" value="NZ_CP036498.1"/>
</dbReference>
<keyword evidence="2" id="KW-1185">Reference proteome</keyword>